<accession>A0A240ERE1</accession>
<dbReference type="Proteomes" id="UP000219336">
    <property type="component" value="Unassembled WGS sequence"/>
</dbReference>
<reference evidence="3" key="1">
    <citation type="submission" date="2016-06" db="EMBL/GenBank/DDBJ databases">
        <authorList>
            <person name="Rodrigo-Torres L."/>
            <person name="Arahal R.D."/>
            <person name="Lucena T."/>
        </authorList>
    </citation>
    <scope>NUCLEOTIDE SEQUENCE [LARGE SCALE GENOMIC DNA]</scope>
    <source>
        <strain evidence="3">CECT8203</strain>
    </source>
</reference>
<keyword evidence="3" id="KW-1185">Reference proteome</keyword>
<proteinExistence type="predicted"/>
<dbReference type="EMBL" id="OANU01000150">
    <property type="protein sequence ID" value="SNX50825.1"/>
    <property type="molecule type" value="Genomic_DNA"/>
</dbReference>
<evidence type="ECO:0000259" key="1">
    <source>
        <dbReference type="PROSITE" id="PS50994"/>
    </source>
</evidence>
<evidence type="ECO:0000313" key="3">
    <source>
        <dbReference type="Proteomes" id="UP000219336"/>
    </source>
</evidence>
<dbReference type="GO" id="GO:0003676">
    <property type="term" value="F:nucleic acid binding"/>
    <property type="evidence" value="ECO:0007669"/>
    <property type="project" value="InterPro"/>
</dbReference>
<protein>
    <recommendedName>
        <fullName evidence="1">Integrase catalytic domain-containing protein</fullName>
    </recommendedName>
</protein>
<dbReference type="PROSITE" id="PS50994">
    <property type="entry name" value="INTEGRASE"/>
    <property type="match status" value="1"/>
</dbReference>
<organism evidence="2 3">
    <name type="scientific">Vibrio thalassae</name>
    <dbReference type="NCBI Taxonomy" id="1243014"/>
    <lineage>
        <taxon>Bacteria</taxon>
        <taxon>Pseudomonadati</taxon>
        <taxon>Pseudomonadota</taxon>
        <taxon>Gammaproteobacteria</taxon>
        <taxon>Vibrionales</taxon>
        <taxon>Vibrionaceae</taxon>
        <taxon>Vibrio</taxon>
    </lineage>
</organism>
<dbReference type="InterPro" id="IPR036397">
    <property type="entry name" value="RNaseH_sf"/>
</dbReference>
<dbReference type="Gene3D" id="3.30.420.10">
    <property type="entry name" value="Ribonuclease H-like superfamily/Ribonuclease H"/>
    <property type="match status" value="1"/>
</dbReference>
<gene>
    <name evidence="2" type="ORF">VTH8203_04499</name>
</gene>
<dbReference type="SUPFAM" id="SSF53098">
    <property type="entry name" value="Ribonuclease H-like"/>
    <property type="match status" value="1"/>
</dbReference>
<dbReference type="AlphaFoldDB" id="A0A240ERE1"/>
<evidence type="ECO:0000313" key="2">
    <source>
        <dbReference type="EMBL" id="SNX50825.1"/>
    </source>
</evidence>
<dbReference type="InterPro" id="IPR001584">
    <property type="entry name" value="Integrase_cat-core"/>
</dbReference>
<sequence>MKAYIEKKGLFKTLYVDRAGIFGGPKRCHFSQMQRACEELGIAIIFANSPQGKGRIERAFLTLELKLYAKVMSSTVNSLEIHYFCLKCSR</sequence>
<name>A0A240ERE1_9VIBR</name>
<dbReference type="InterPro" id="IPR012337">
    <property type="entry name" value="RNaseH-like_sf"/>
</dbReference>
<dbReference type="GO" id="GO:0015074">
    <property type="term" value="P:DNA integration"/>
    <property type="evidence" value="ECO:0007669"/>
    <property type="project" value="InterPro"/>
</dbReference>
<feature type="domain" description="Integrase catalytic" evidence="1">
    <location>
        <begin position="1"/>
        <end position="90"/>
    </location>
</feature>